<dbReference type="AlphaFoldDB" id="A0A8U0A5X5"/>
<name>A0A8U0A5X5_9EURY</name>
<dbReference type="GeneID" id="71929058"/>
<dbReference type="PANTHER" id="PTHR34216">
    <property type="match status" value="1"/>
</dbReference>
<geneLocation type="plasmid" evidence="5 6">
    <name>unnamed1</name>
</geneLocation>
<evidence type="ECO:0000256" key="1">
    <source>
        <dbReference type="ARBA" id="ARBA00004613"/>
    </source>
</evidence>
<sequence length="358" mass="39756">MVRGSTRRRFLVTVGAGTVPLAGCFTQQRDDGQDVSGTVTFDGTTDPRETDRNAVEKRAIEASDPPENGAVVFVYDDGPMTDYTQAFPAHQSYDAPATVGIVSEWVGRKNFMDRDWMGVTHLTDLVDAGWEIASHTAEHTTVGTYELVEDAAPNDERVYPTGVRHGFWTPKDVELTDGDKTVRANAVGRGTDDTGRYVELADPVGDSFAAGEAVIRYPADVMKDALLGSKQRLEALGFDVETFLAPYDDFDAWSQRFVDDYYIGVANGDHGSRINDPDEFSPYRTRRAYFIEFTEPKFVQRDLDAIAERGALGVFGAHTHKDSVTEDRIRTTLEWIEQRDIEVVTLRDAIDIYVGDGD</sequence>
<evidence type="ECO:0000256" key="3">
    <source>
        <dbReference type="SAM" id="MobiDB-lite"/>
    </source>
</evidence>
<keyword evidence="5" id="KW-0614">Plasmid</keyword>
<dbReference type="InterPro" id="IPR011330">
    <property type="entry name" value="Glyco_hydro/deAcase_b/a-brl"/>
</dbReference>
<evidence type="ECO:0000313" key="5">
    <source>
        <dbReference type="EMBL" id="UPM44434.1"/>
    </source>
</evidence>
<keyword evidence="6" id="KW-1185">Reference proteome</keyword>
<dbReference type="GO" id="GO:0005576">
    <property type="term" value="C:extracellular region"/>
    <property type="evidence" value="ECO:0007669"/>
    <property type="project" value="UniProtKB-SubCell"/>
</dbReference>
<comment type="subcellular location">
    <subcellularLocation>
        <location evidence="1">Secreted</location>
    </subcellularLocation>
</comment>
<dbReference type="GO" id="GO:0016810">
    <property type="term" value="F:hydrolase activity, acting on carbon-nitrogen (but not peptide) bonds"/>
    <property type="evidence" value="ECO:0007669"/>
    <property type="project" value="InterPro"/>
</dbReference>
<feature type="region of interest" description="Disordered" evidence="3">
    <location>
        <begin position="28"/>
        <end position="52"/>
    </location>
</feature>
<gene>
    <name evidence="5" type="ORF">MW046_13385</name>
</gene>
<protein>
    <submittedName>
        <fullName evidence="5">Polysaccharide deacetylase family protein</fullName>
    </submittedName>
</protein>
<dbReference type="Gene3D" id="3.20.20.370">
    <property type="entry name" value="Glycoside hydrolase/deacetylase"/>
    <property type="match status" value="1"/>
</dbReference>
<accession>A0A8U0A5X5</accession>
<dbReference type="CDD" id="cd10970">
    <property type="entry name" value="CE4_DAC_u1_6s"/>
    <property type="match status" value="1"/>
</dbReference>
<dbReference type="InterPro" id="IPR002509">
    <property type="entry name" value="NODB_dom"/>
</dbReference>
<dbReference type="PANTHER" id="PTHR34216:SF3">
    <property type="entry name" value="POLY-BETA-1,6-N-ACETYL-D-GLUCOSAMINE N-DEACETYLASE"/>
    <property type="match status" value="1"/>
</dbReference>
<dbReference type="Proteomes" id="UP000831768">
    <property type="component" value="Plasmid unnamed1"/>
</dbReference>
<evidence type="ECO:0000256" key="2">
    <source>
        <dbReference type="ARBA" id="ARBA00022729"/>
    </source>
</evidence>
<reference evidence="5" key="1">
    <citation type="submission" date="2022-04" db="EMBL/GenBank/DDBJ databases">
        <title>Halocatena sp. nov., isolated from a salt lake.</title>
        <authorList>
            <person name="Cui H.-L."/>
        </authorList>
    </citation>
    <scope>NUCLEOTIDE SEQUENCE</scope>
    <source>
        <strain evidence="5">AD-1</strain>
        <plasmid evidence="5">unnamed1</plasmid>
    </source>
</reference>
<dbReference type="Pfam" id="PF01522">
    <property type="entry name" value="Polysacc_deac_1"/>
    <property type="match status" value="1"/>
</dbReference>
<proteinExistence type="predicted"/>
<feature type="domain" description="NodB homology" evidence="4">
    <location>
        <begin position="66"/>
        <end position="144"/>
    </location>
</feature>
<evidence type="ECO:0000259" key="4">
    <source>
        <dbReference type="Pfam" id="PF01522"/>
    </source>
</evidence>
<evidence type="ECO:0000313" key="6">
    <source>
        <dbReference type="Proteomes" id="UP000831768"/>
    </source>
</evidence>
<dbReference type="KEGG" id="haad:MW046_13385"/>
<organism evidence="5 6">
    <name type="scientific">Halocatena salina</name>
    <dbReference type="NCBI Taxonomy" id="2934340"/>
    <lineage>
        <taxon>Archaea</taxon>
        <taxon>Methanobacteriati</taxon>
        <taxon>Methanobacteriota</taxon>
        <taxon>Stenosarchaea group</taxon>
        <taxon>Halobacteria</taxon>
        <taxon>Halobacteriales</taxon>
        <taxon>Natronomonadaceae</taxon>
        <taxon>Halocatena</taxon>
    </lineage>
</organism>
<keyword evidence="2" id="KW-0732">Signal</keyword>
<dbReference type="SUPFAM" id="SSF88713">
    <property type="entry name" value="Glycoside hydrolase/deacetylase"/>
    <property type="match status" value="1"/>
</dbReference>
<dbReference type="RefSeq" id="WP_247995088.1">
    <property type="nucleotide sequence ID" value="NZ_CP096020.1"/>
</dbReference>
<dbReference type="InterPro" id="IPR051398">
    <property type="entry name" value="Polysacch_Deacetylase"/>
</dbReference>
<dbReference type="GO" id="GO:0005975">
    <property type="term" value="P:carbohydrate metabolic process"/>
    <property type="evidence" value="ECO:0007669"/>
    <property type="project" value="InterPro"/>
</dbReference>
<dbReference type="EMBL" id="CP096020">
    <property type="protein sequence ID" value="UPM44434.1"/>
    <property type="molecule type" value="Genomic_DNA"/>
</dbReference>